<dbReference type="NCBIfam" id="NF038032">
    <property type="entry name" value="CehA_McbA_metalo"/>
    <property type="match status" value="1"/>
</dbReference>
<dbReference type="EMBL" id="BDQX01000016">
    <property type="protein sequence ID" value="GBG05679.1"/>
    <property type="molecule type" value="Genomic_DNA"/>
</dbReference>
<dbReference type="SUPFAM" id="SSF49785">
    <property type="entry name" value="Galactose-binding domain-like"/>
    <property type="match status" value="1"/>
</dbReference>
<evidence type="ECO:0000313" key="2">
    <source>
        <dbReference type="EMBL" id="GBG05679.1"/>
    </source>
</evidence>
<dbReference type="Gene3D" id="3.20.20.140">
    <property type="entry name" value="Metal-dependent hydrolases"/>
    <property type="match status" value="1"/>
</dbReference>
<proteinExistence type="predicted"/>
<organism evidence="2 3">
    <name type="scientific">Paenibacillus agaridevorans</name>
    <dbReference type="NCBI Taxonomy" id="171404"/>
    <lineage>
        <taxon>Bacteria</taxon>
        <taxon>Bacillati</taxon>
        <taxon>Bacillota</taxon>
        <taxon>Bacilli</taxon>
        <taxon>Bacillales</taxon>
        <taxon>Paenibacillaceae</taxon>
        <taxon>Paenibacillus</taxon>
    </lineage>
</organism>
<comment type="caution">
    <text evidence="2">The sequence shown here is derived from an EMBL/GenBank/DDBJ whole genome shotgun (WGS) entry which is preliminary data.</text>
</comment>
<accession>A0A2R5EJ81</accession>
<dbReference type="InterPro" id="IPR000421">
    <property type="entry name" value="FA58C"/>
</dbReference>
<keyword evidence="3" id="KW-1185">Reference proteome</keyword>
<evidence type="ECO:0000313" key="3">
    <source>
        <dbReference type="Proteomes" id="UP000245202"/>
    </source>
</evidence>
<dbReference type="AlphaFoldDB" id="A0A2R5EJ81"/>
<protein>
    <recommendedName>
        <fullName evidence="1">F5/8 type C domain-containing protein</fullName>
    </recommendedName>
</protein>
<dbReference type="Gene3D" id="2.60.120.260">
    <property type="entry name" value="Galactose-binding domain-like"/>
    <property type="match status" value="2"/>
</dbReference>
<reference evidence="2 3" key="1">
    <citation type="submission" date="2017-08" db="EMBL/GenBank/DDBJ databases">
        <title>Substantial Increase in Enzyme Production by Combined Drug-Resistance Mutations in Paenibacillus agaridevorans.</title>
        <authorList>
            <person name="Tanaka Y."/>
            <person name="Funane K."/>
            <person name="Hosaka T."/>
            <person name="Shiwa Y."/>
            <person name="Fujita N."/>
            <person name="Miyazaki T."/>
            <person name="Yoshikawa H."/>
            <person name="Murakami K."/>
            <person name="Kasahara K."/>
            <person name="Inaoka T."/>
            <person name="Hiraga Y."/>
            <person name="Ochi K."/>
        </authorList>
    </citation>
    <scope>NUCLEOTIDE SEQUENCE [LARGE SCALE GENOMIC DNA]</scope>
    <source>
        <strain evidence="2 3">T-3040</strain>
    </source>
</reference>
<dbReference type="Proteomes" id="UP000245202">
    <property type="component" value="Unassembled WGS sequence"/>
</dbReference>
<sequence>MTIEHSRSNGTTEFVLLSQGKKAIAEFEIDGCKAGMAVDGREETCWKGGPYYKWWKLDLEKVLPLSRIRISAYAGDERYVHYFVEASQDGLNWTEIASKKDDAVATLDGVWHETSAAARYIRVTVTYCSTDEAALLRHVEVYGSDDPLEMEAPPRKASLLFPATEWDEGEGFGLREDDELEPGRRAVVAASDQAGAYLLYRDVDFTAQGVSQLRGEFGFANPDKSLKANLEVRLGGPEGVVIGELVLFKQWKRWSILAGELFSSDNQPLNGVHDVCLILKSIDPGQTLLIHWLALAQATAFPAPRPRPADLPAPNGEYRVYFGNLHSHTGFSDGIGVPEYAYDYARYTAELDFLAITEHSNLYDHYLDWDKSRKWREIQEIAEAKTEEDAFLALYGAETTWYNQFGHMNTYNMDFFINAYETKFNDIPTYYELVKRYPDSIQQWNHPWSCGNRHLDGFAPYDPELDKVMHMLEINTIESKELGGLYYYVKALDLGWHIAPVGSQDNHHGQWGTENTLRTGVLVDRLTEEHFFDAVRRQRVYFTSALFLQVWFRVNGAIMGSRISETEMLSFDIVASYRRETGQRIVRAEIIGEQGIVLHSVECKEPELRLQLELPSGQRYYFVKVYQEDGEFAATAPIWVE</sequence>
<dbReference type="PROSITE" id="PS50022">
    <property type="entry name" value="FA58C_3"/>
    <property type="match status" value="1"/>
</dbReference>
<feature type="domain" description="F5/8 type C" evidence="1">
    <location>
        <begin position="1"/>
        <end position="144"/>
    </location>
</feature>
<dbReference type="InterPro" id="IPR008979">
    <property type="entry name" value="Galactose-bd-like_sf"/>
</dbReference>
<dbReference type="SUPFAM" id="SSF89550">
    <property type="entry name" value="PHP domain-like"/>
    <property type="match status" value="1"/>
</dbReference>
<name>A0A2R5EJ81_9BACL</name>
<dbReference type="CDD" id="cd04084">
    <property type="entry name" value="CBM6_xylanase-like"/>
    <property type="match status" value="1"/>
</dbReference>
<dbReference type="RefSeq" id="WP_181376369.1">
    <property type="nucleotide sequence ID" value="NZ_BDQX01000016.1"/>
</dbReference>
<dbReference type="Pfam" id="PF00754">
    <property type="entry name" value="F5_F8_type_C"/>
    <property type="match status" value="1"/>
</dbReference>
<gene>
    <name evidence="2" type="ORF">PAT3040_00163</name>
</gene>
<dbReference type="InterPro" id="IPR016195">
    <property type="entry name" value="Pol/histidinol_Pase-like"/>
</dbReference>
<evidence type="ECO:0000259" key="1">
    <source>
        <dbReference type="PROSITE" id="PS50022"/>
    </source>
</evidence>